<name>A0A3B0YJX5_9ZZZZ</name>
<dbReference type="GO" id="GO:0000160">
    <property type="term" value="P:phosphorelay signal transduction system"/>
    <property type="evidence" value="ECO:0007669"/>
    <property type="project" value="InterPro"/>
</dbReference>
<dbReference type="InterPro" id="IPR001789">
    <property type="entry name" value="Sig_transdc_resp-reg_receiver"/>
</dbReference>
<dbReference type="SMART" id="SM00448">
    <property type="entry name" value="REC"/>
    <property type="match status" value="1"/>
</dbReference>
<dbReference type="PROSITE" id="PS50110">
    <property type="entry name" value="RESPONSE_REGULATORY"/>
    <property type="match status" value="1"/>
</dbReference>
<dbReference type="InterPro" id="IPR050595">
    <property type="entry name" value="Bact_response_regulator"/>
</dbReference>
<dbReference type="Pfam" id="PF00072">
    <property type="entry name" value="Response_reg"/>
    <property type="match status" value="1"/>
</dbReference>
<dbReference type="AlphaFoldDB" id="A0A3B0YJX5"/>
<evidence type="ECO:0000256" key="1">
    <source>
        <dbReference type="ARBA" id="ARBA00022553"/>
    </source>
</evidence>
<accession>A0A3B0YJX5</accession>
<evidence type="ECO:0000313" key="4">
    <source>
        <dbReference type="EMBL" id="VAW68626.1"/>
    </source>
</evidence>
<evidence type="ECO:0000256" key="2">
    <source>
        <dbReference type="SAM" id="MobiDB-lite"/>
    </source>
</evidence>
<sequence>MKNKLLSRWFGWSRRKPVNSSKVALRDGLTILVVDDSRTQLYAFEKILNAEGVKTYTAENGKQGILMARHVKPDLILMDIVMPEINGFQATRYLSRQPDTAHIPIIIISGTDQQSDKAWGLKLGAKDYMQKPVQKDQLLEKISRWTAEVGVGNTRPPKSAPKTGKENSAWVEAS</sequence>
<feature type="region of interest" description="Disordered" evidence="2">
    <location>
        <begin position="150"/>
        <end position="174"/>
    </location>
</feature>
<feature type="domain" description="Response regulatory" evidence="3">
    <location>
        <begin position="30"/>
        <end position="146"/>
    </location>
</feature>
<evidence type="ECO:0000259" key="3">
    <source>
        <dbReference type="PROSITE" id="PS50110"/>
    </source>
</evidence>
<dbReference type="InterPro" id="IPR011006">
    <property type="entry name" value="CheY-like_superfamily"/>
</dbReference>
<dbReference type="Gene3D" id="3.40.50.2300">
    <property type="match status" value="1"/>
</dbReference>
<organism evidence="4">
    <name type="scientific">hydrothermal vent metagenome</name>
    <dbReference type="NCBI Taxonomy" id="652676"/>
    <lineage>
        <taxon>unclassified sequences</taxon>
        <taxon>metagenomes</taxon>
        <taxon>ecological metagenomes</taxon>
    </lineage>
</organism>
<dbReference type="PANTHER" id="PTHR44591">
    <property type="entry name" value="STRESS RESPONSE REGULATOR PROTEIN 1"/>
    <property type="match status" value="1"/>
</dbReference>
<dbReference type="PANTHER" id="PTHR44591:SF20">
    <property type="entry name" value="PROTEIN PILH"/>
    <property type="match status" value="1"/>
</dbReference>
<reference evidence="4" key="1">
    <citation type="submission" date="2018-06" db="EMBL/GenBank/DDBJ databases">
        <authorList>
            <person name="Zhirakovskaya E."/>
        </authorList>
    </citation>
    <scope>NUCLEOTIDE SEQUENCE</scope>
</reference>
<keyword evidence="1" id="KW-0597">Phosphoprotein</keyword>
<gene>
    <name evidence="4" type="ORF">MNBD_GAMMA09-2047</name>
</gene>
<keyword evidence="4" id="KW-0675">Receptor</keyword>
<dbReference type="EMBL" id="UOFI01000135">
    <property type="protein sequence ID" value="VAW68626.1"/>
    <property type="molecule type" value="Genomic_DNA"/>
</dbReference>
<dbReference type="SUPFAM" id="SSF52172">
    <property type="entry name" value="CheY-like"/>
    <property type="match status" value="1"/>
</dbReference>
<proteinExistence type="predicted"/>
<protein>
    <submittedName>
        <fullName evidence="4">Chemotaxis regulator - transmits chemoreceptor signals to flagelllar motor components CheY</fullName>
    </submittedName>
</protein>